<dbReference type="OrthoDB" id="5986190at2759"/>
<dbReference type="SUPFAM" id="SSF52540">
    <property type="entry name" value="P-loop containing nucleoside triphosphate hydrolases"/>
    <property type="match status" value="1"/>
</dbReference>
<dbReference type="eggNOG" id="KOG4658">
    <property type="taxonomic scope" value="Eukaryota"/>
</dbReference>
<dbReference type="InterPro" id="IPR027417">
    <property type="entry name" value="P-loop_NTPase"/>
</dbReference>
<evidence type="ECO:0000259" key="6">
    <source>
        <dbReference type="Pfam" id="PF18052"/>
    </source>
</evidence>
<keyword evidence="1" id="KW-0677">Repeat</keyword>
<dbReference type="Gene3D" id="3.40.50.300">
    <property type="entry name" value="P-loop containing nucleotide triphosphate hydrolases"/>
    <property type="match status" value="1"/>
</dbReference>
<proteinExistence type="predicted"/>
<dbReference type="InterPro" id="IPR002182">
    <property type="entry name" value="NB-ARC"/>
</dbReference>
<dbReference type="OMA" id="ESHVWIT"/>
<dbReference type="Pfam" id="PF18052">
    <property type="entry name" value="Rx_N"/>
    <property type="match status" value="2"/>
</dbReference>
<evidence type="ECO:0000256" key="4">
    <source>
        <dbReference type="SAM" id="Phobius"/>
    </source>
</evidence>
<feature type="domain" description="Disease resistance protein winged helix" evidence="7">
    <location>
        <begin position="200"/>
        <end position="248"/>
    </location>
</feature>
<evidence type="ECO:0000256" key="3">
    <source>
        <dbReference type="ARBA" id="ARBA00022821"/>
    </source>
</evidence>
<dbReference type="Gene3D" id="1.10.8.430">
    <property type="entry name" value="Helical domain of apoptotic protease-activating factors"/>
    <property type="match status" value="1"/>
</dbReference>
<keyword evidence="4" id="KW-0472">Membrane</keyword>
<dbReference type="Pfam" id="PF23598">
    <property type="entry name" value="LRR_14"/>
    <property type="match status" value="1"/>
</dbReference>
<feature type="domain" description="Disease resistance N-terminal" evidence="6">
    <location>
        <begin position="511"/>
        <end position="597"/>
    </location>
</feature>
<dbReference type="InterPro" id="IPR042197">
    <property type="entry name" value="Apaf_helical"/>
</dbReference>
<dbReference type="Pfam" id="PF23559">
    <property type="entry name" value="WHD_DRP"/>
    <property type="match status" value="2"/>
</dbReference>
<dbReference type="FunFam" id="3.40.50.300:FF:001091">
    <property type="entry name" value="Probable disease resistance protein At1g61300"/>
    <property type="match status" value="1"/>
</dbReference>
<dbReference type="GO" id="GO:0043531">
    <property type="term" value="F:ADP binding"/>
    <property type="evidence" value="ECO:0007669"/>
    <property type="project" value="InterPro"/>
</dbReference>
<dbReference type="KEGG" id="nnu:104607883"/>
<dbReference type="Pfam" id="PF00931">
    <property type="entry name" value="NB-ARC"/>
    <property type="match status" value="1"/>
</dbReference>
<dbReference type="CDD" id="cd14798">
    <property type="entry name" value="RX-CC_like"/>
    <property type="match status" value="2"/>
</dbReference>
<feature type="domain" description="Disease resistance N-terminal" evidence="6">
    <location>
        <begin position="5"/>
        <end position="87"/>
    </location>
</feature>
<evidence type="ECO:0000259" key="7">
    <source>
        <dbReference type="Pfam" id="PF23559"/>
    </source>
</evidence>
<dbReference type="RefSeq" id="XP_010271941.1">
    <property type="nucleotide sequence ID" value="XM_010273639.2"/>
</dbReference>
<dbReference type="InterPro" id="IPR041118">
    <property type="entry name" value="Rx_N"/>
</dbReference>
<protein>
    <submittedName>
        <fullName evidence="10">Disease resistance protein RPM1-like</fullName>
    </submittedName>
</protein>
<evidence type="ECO:0000256" key="1">
    <source>
        <dbReference type="ARBA" id="ARBA00022737"/>
    </source>
</evidence>
<dbReference type="PANTHER" id="PTHR23155">
    <property type="entry name" value="DISEASE RESISTANCE PROTEIN RP"/>
    <property type="match status" value="1"/>
</dbReference>
<dbReference type="InParanoid" id="A0A1U8AUZ5"/>
<dbReference type="InterPro" id="IPR055414">
    <property type="entry name" value="LRR_R13L4/SHOC2-like"/>
</dbReference>
<dbReference type="Proteomes" id="UP000189703">
    <property type="component" value="Unplaced"/>
</dbReference>
<evidence type="ECO:0000259" key="5">
    <source>
        <dbReference type="Pfam" id="PF00931"/>
    </source>
</evidence>
<dbReference type="GO" id="GO:0051707">
    <property type="term" value="P:response to other organism"/>
    <property type="evidence" value="ECO:0007669"/>
    <property type="project" value="UniProtKB-ARBA"/>
</dbReference>
<dbReference type="Gene3D" id="3.80.10.10">
    <property type="entry name" value="Ribonuclease Inhibitor"/>
    <property type="match status" value="2"/>
</dbReference>
<dbReference type="FunFam" id="1.10.10.10:FF:000322">
    <property type="entry name" value="Probable disease resistance protein At1g63360"/>
    <property type="match status" value="1"/>
</dbReference>
<feature type="transmembrane region" description="Helical" evidence="4">
    <location>
        <begin position="464"/>
        <end position="486"/>
    </location>
</feature>
<sequence>MELGAVAFLLDNLRLVVGEVELIRGIRGHVINLKDELKSIQEELSEAYTKQEGNRSLKTWIKQVGTLAYDIENVLDEYKLYATPHSHKLPRFLGNLISFHSMAKQIEDIRKELKEKRKRYTKIISSQSPAGSTTSIAIDQIGKLVRSNKSKTMFDWGKLDDTLGFELASNEHLSSITELLSLSFINLSYQFTYCFLYLGIFPRGYSVSCRRLIRLWIAEGFIQQTSGRTFEEVAEDYLNYLIERNLSLHSLSISSQRMEERLHLQTMSNPPIHLQRLDLKGHLQSMPRWISELHDLVRIRLKWSKLEDNPIEALQDLPSLMELQLLDAYIGDQLDFMQKKFKKLKILEFEQLCQLRTVRMYKGTLPNLQKLVIRCCPLLRAVPRGIAYLTQLKELELQDMDETFINGIRRNGGECRWEGPSREEITASIFIHNYSQLSVAILILYMIIWDVLGGARQCFDMADSVLLTIAFYALMYCVLVDMSMVFGVQRGEQREETEVAVIEGRGMAEVAVSFLLNRLSHLVEEEVKLLGGVQNEVAYITNELQSIGAFLRDADSREETEERVKAWVKQVRDVAYDMEDLLDEFMFCLARKEQRHELCYFLFKSFHFVETLKAQHRFANQMQQIKERVRDISDRSQRYGFRSQEQGSSSSSLADRWHDLRGDALLLEEADLVGIEKPKEKIIGWLLKNSLMLRVVAVVGMGGSGKTTLVKRVYDDQRVKTHFESHVWITVSQSFKTDEVLRDMIEQLFEECNQSIPGGVEAMKETRLKLILKEFLKQRRYVLVFDDIWSNQAWESVKYACPDGKHGSRIIITTRSDDIASSCIKPYGHLYHLKPLSPEESWTLFCEKAFGSKNEPDLTHQLQGLSRSIMRRCEGLPLAIVAIGGLLSTKLKNVIEWQMVYRNLGIELESNDKLRSMKKILSLSYDDLPYHLKSCILYLGVFPEDELIEPMRLIRLWMAEGFIQGDEQGRTMEEIGEVYFYDLINRNLIQILNRHTDGRVRTCRIHSVMKEIVLSKAREENFGEIVVVDELNTQLYDKVRRLSIHNGCEKILEKKSFARLHSLFMFQANIPSISFSCAHFSGFRLLKVLELRDAPLEVFPAEVVNLFHLRYLSLRGTKVKRIPVSIGNLENLQTLDLRYAPVSKLPIGILKLQKLRHLLVHQYNSKAYIKFHHPGFRAPRGIENLETLQSLCFIEANQGSHMIKELGRLRQLRRLGILKIRRENGIDLCSSLEKITNLRSLFLTAAEEDEMLELHFLSSPPPFLQRLYIKGRLEKPPDWIPSLHNLVKLYLSWSRMRDDPLEALEALPNLMKLWLLHAYEGEELCFHAGGFQKLQFLMLDQLEELRLVRVEEGAMPRLQRLCIWSCRLLKVVPLGIECLTNLKELHLSDMSNEFKIMLLSEDYWRVAKIQLVYFYFWENGGWKRDRVHTVSSSI</sequence>
<gene>
    <name evidence="10" type="primary">LOC104607883</name>
</gene>
<feature type="domain" description="Disease resistance protein winged helix" evidence="7">
    <location>
        <begin position="941"/>
        <end position="1012"/>
    </location>
</feature>
<dbReference type="InterPro" id="IPR036388">
    <property type="entry name" value="WH-like_DNA-bd_sf"/>
</dbReference>
<evidence type="ECO:0000313" key="10">
    <source>
        <dbReference type="RefSeq" id="XP_010271941.1"/>
    </source>
</evidence>
<reference evidence="10" key="1">
    <citation type="submission" date="2025-08" db="UniProtKB">
        <authorList>
            <consortium name="RefSeq"/>
        </authorList>
    </citation>
    <scope>IDENTIFICATION</scope>
</reference>
<dbReference type="STRING" id="4432.A0A1U8AUZ5"/>
<keyword evidence="3" id="KW-0611">Plant defense</keyword>
<dbReference type="Gene3D" id="1.10.10.10">
    <property type="entry name" value="Winged helix-like DNA-binding domain superfamily/Winged helix DNA-binding domain"/>
    <property type="match status" value="2"/>
</dbReference>
<dbReference type="InterPro" id="IPR038005">
    <property type="entry name" value="RX-like_CC"/>
</dbReference>
<keyword evidence="2" id="KW-0547">Nucleotide-binding</keyword>
<organism evidence="9 10">
    <name type="scientific">Nelumbo nucifera</name>
    <name type="common">Sacred lotus</name>
    <dbReference type="NCBI Taxonomy" id="4432"/>
    <lineage>
        <taxon>Eukaryota</taxon>
        <taxon>Viridiplantae</taxon>
        <taxon>Streptophyta</taxon>
        <taxon>Embryophyta</taxon>
        <taxon>Tracheophyta</taxon>
        <taxon>Spermatophyta</taxon>
        <taxon>Magnoliopsida</taxon>
        <taxon>Proteales</taxon>
        <taxon>Nelumbonaceae</taxon>
        <taxon>Nelumbo</taxon>
    </lineage>
</organism>
<keyword evidence="9" id="KW-1185">Reference proteome</keyword>
<evidence type="ECO:0000259" key="8">
    <source>
        <dbReference type="Pfam" id="PF23598"/>
    </source>
</evidence>
<name>A0A1U8AUZ5_NELNU</name>
<feature type="transmembrane region" description="Helical" evidence="4">
    <location>
        <begin position="434"/>
        <end position="452"/>
    </location>
</feature>
<accession>A0A1U8AUZ5</accession>
<dbReference type="InterPro" id="IPR058922">
    <property type="entry name" value="WHD_DRP"/>
</dbReference>
<dbReference type="InterPro" id="IPR044974">
    <property type="entry name" value="Disease_R_plants"/>
</dbReference>
<evidence type="ECO:0000256" key="2">
    <source>
        <dbReference type="ARBA" id="ARBA00022741"/>
    </source>
</evidence>
<dbReference type="PANTHER" id="PTHR23155:SF1205">
    <property type="entry name" value="DISEASE RESISTANCE PROTEIN RPM1"/>
    <property type="match status" value="1"/>
</dbReference>
<keyword evidence="4" id="KW-1133">Transmembrane helix</keyword>
<feature type="domain" description="NB-ARC" evidence="5">
    <location>
        <begin position="676"/>
        <end position="853"/>
    </location>
</feature>
<keyword evidence="4" id="KW-0812">Transmembrane</keyword>
<evidence type="ECO:0000313" key="9">
    <source>
        <dbReference type="Proteomes" id="UP000189703"/>
    </source>
</evidence>
<dbReference type="GO" id="GO:0006952">
    <property type="term" value="P:defense response"/>
    <property type="evidence" value="ECO:0007669"/>
    <property type="project" value="UniProtKB-KW"/>
</dbReference>
<dbReference type="SUPFAM" id="SSF52058">
    <property type="entry name" value="L domain-like"/>
    <property type="match status" value="2"/>
</dbReference>
<feature type="domain" description="Disease resistance R13L4/SHOC-2-like LRR" evidence="8">
    <location>
        <begin position="1060"/>
        <end position="1387"/>
    </location>
</feature>
<dbReference type="GeneID" id="104607883"/>
<dbReference type="PRINTS" id="PR00364">
    <property type="entry name" value="DISEASERSIST"/>
</dbReference>
<dbReference type="InterPro" id="IPR032675">
    <property type="entry name" value="LRR_dom_sf"/>
</dbReference>
<dbReference type="Gene3D" id="1.20.5.4130">
    <property type="match status" value="2"/>
</dbReference>